<gene>
    <name evidence="1" type="ORF">RC083_02755</name>
</gene>
<comment type="caution">
    <text evidence="1">The sequence shown here is derived from an EMBL/GenBank/DDBJ whole genome shotgun (WGS) entry which is preliminary data.</text>
</comment>
<keyword evidence="2" id="KW-1185">Reference proteome</keyword>
<name>A0ABU1BAF9_PSEHA</name>
<sequence length="268" mass="31096">MLMAILNNKAGRIENAQGDAVSWREIFKAYEDLLTSTFFERFSYLDQRSQMTILAKCFDKDKLFLSSALGELEKIEYWPRFALINDQQSLVEPDVILCFKKVNILIEVKPPSGGEQYFEQWSREVRGLSNSHFKDKPLYFLALGGVSKGEINQQLEKLVNDFELLKYAAAKNWHELVPTLKELFVTSELREQRVVKDMIAALGLYNVSIQDFKWKDLALASFKTITLNHEYLSARARLKIDNDLKFENFSKANFQPLSLNSMTKWKLN</sequence>
<evidence type="ECO:0000313" key="1">
    <source>
        <dbReference type="EMBL" id="MDQ9090509.1"/>
    </source>
</evidence>
<dbReference type="EMBL" id="JAVIFY010000002">
    <property type="protein sequence ID" value="MDQ9090509.1"/>
    <property type="molecule type" value="Genomic_DNA"/>
</dbReference>
<protein>
    <submittedName>
        <fullName evidence="1">Uncharacterized protein</fullName>
    </submittedName>
</protein>
<dbReference type="Proteomes" id="UP001226574">
    <property type="component" value="Unassembled WGS sequence"/>
</dbReference>
<reference evidence="1 2" key="1">
    <citation type="submission" date="2023-08" db="EMBL/GenBank/DDBJ databases">
        <title>Pseudoalteromonas haloplanktis LL1 genome.</title>
        <authorList>
            <person name="Wu S."/>
        </authorList>
    </citation>
    <scope>NUCLEOTIDE SEQUENCE [LARGE SCALE GENOMIC DNA]</scope>
    <source>
        <strain evidence="1 2">LL1</strain>
    </source>
</reference>
<evidence type="ECO:0000313" key="2">
    <source>
        <dbReference type="Proteomes" id="UP001226574"/>
    </source>
</evidence>
<proteinExistence type="predicted"/>
<accession>A0ABU1BAF9</accession>
<dbReference type="RefSeq" id="WP_309038373.1">
    <property type="nucleotide sequence ID" value="NZ_JAVIFY010000002.1"/>
</dbReference>
<organism evidence="1 2">
    <name type="scientific">Pseudoalteromonas haloplanktis</name>
    <name type="common">Alteromonas haloplanktis</name>
    <dbReference type="NCBI Taxonomy" id="228"/>
    <lineage>
        <taxon>Bacteria</taxon>
        <taxon>Pseudomonadati</taxon>
        <taxon>Pseudomonadota</taxon>
        <taxon>Gammaproteobacteria</taxon>
        <taxon>Alteromonadales</taxon>
        <taxon>Pseudoalteromonadaceae</taxon>
        <taxon>Pseudoalteromonas</taxon>
    </lineage>
</organism>